<name>A0A345T341_9ACTN</name>
<gene>
    <name evidence="1" type="primary">fxsA</name>
    <name evidence="1" type="ORF">C7M71_026360</name>
</gene>
<dbReference type="NCBIfam" id="TIGR04268">
    <property type="entry name" value="FxSxx-COOH"/>
    <property type="match status" value="1"/>
</dbReference>
<dbReference type="Proteomes" id="UP000249340">
    <property type="component" value="Chromosome"/>
</dbReference>
<dbReference type="OrthoDB" id="4322023at2"/>
<keyword evidence="2" id="KW-1185">Reference proteome</keyword>
<sequence length="87" mass="9447">MCAGSVCHRHGPGFFLFGLTAQLRFGGWEPMQTSTSDVSSEIADLTEAAWADLEELPDTVLAASLRRILRDARDPQSPLASFHSALD</sequence>
<evidence type="ECO:0000313" key="2">
    <source>
        <dbReference type="Proteomes" id="UP000249340"/>
    </source>
</evidence>
<reference evidence="2" key="1">
    <citation type="submission" date="2018-07" db="EMBL/GenBank/DDBJ databases">
        <title>Streptacidiphilus bronchialis DSM 106435 chromosome.</title>
        <authorList>
            <person name="Batra D."/>
            <person name="Gulvik C.A."/>
        </authorList>
    </citation>
    <scope>NUCLEOTIDE SEQUENCE [LARGE SCALE GENOMIC DNA]</scope>
    <source>
        <strain evidence="2">DSM 106435</strain>
    </source>
</reference>
<dbReference type="InterPro" id="IPR026334">
    <property type="entry name" value="FxSxx-COOH"/>
</dbReference>
<proteinExistence type="predicted"/>
<accession>A0A345T341</accession>
<organism evidence="1 2">
    <name type="scientific">Peterkaempfera bronchialis</name>
    <dbReference type="NCBI Taxonomy" id="2126346"/>
    <lineage>
        <taxon>Bacteria</taxon>
        <taxon>Bacillati</taxon>
        <taxon>Actinomycetota</taxon>
        <taxon>Actinomycetes</taxon>
        <taxon>Kitasatosporales</taxon>
        <taxon>Streptomycetaceae</taxon>
        <taxon>Peterkaempfera</taxon>
    </lineage>
</organism>
<evidence type="ECO:0000313" key="1">
    <source>
        <dbReference type="EMBL" id="AXI80396.1"/>
    </source>
</evidence>
<protein>
    <submittedName>
        <fullName evidence="1">FXSXX-COOH protein</fullName>
    </submittedName>
</protein>
<dbReference type="AlphaFoldDB" id="A0A345T341"/>
<dbReference type="EMBL" id="CP031264">
    <property type="protein sequence ID" value="AXI80396.1"/>
    <property type="molecule type" value="Genomic_DNA"/>
</dbReference>
<dbReference type="KEGG" id="stri:C7M71_026360"/>